<dbReference type="PANTHER" id="PTHR39585">
    <property type="entry name" value="FAD ASSEMBLY FACTOR SDHE"/>
    <property type="match status" value="1"/>
</dbReference>
<dbReference type="Gene3D" id="1.10.150.250">
    <property type="entry name" value="Flavinator of succinate dehydrogenase"/>
    <property type="match status" value="1"/>
</dbReference>
<keyword evidence="4" id="KW-0963">Cytoplasm</keyword>
<keyword evidence="5" id="KW-0143">Chaperone</keyword>
<gene>
    <name evidence="6" type="ORF">HMPREF0198_0927</name>
</gene>
<evidence type="ECO:0000313" key="7">
    <source>
        <dbReference type="Proteomes" id="UP000004870"/>
    </source>
</evidence>
<sequence length="125" mass="13749">MLCASRMDARRGIAVFRCALICVNICDSRGDIVAFCALLKNWKGLEGFMDARLAWLSRRGIKELDLVLQGFLQDGYADATAAEQQAFAALLEYQDPEILDRIFHGVEDEDAAIAALVQRLRAGGA</sequence>
<dbReference type="InterPro" id="IPR050531">
    <property type="entry name" value="SdhE_FAD_assembly_factor"/>
</dbReference>
<dbReference type="EMBL" id="ACKY01000046">
    <property type="protein sequence ID" value="EEV88935.1"/>
    <property type="molecule type" value="Genomic_DNA"/>
</dbReference>
<dbReference type="SUPFAM" id="SSF109910">
    <property type="entry name" value="YgfY-like"/>
    <property type="match status" value="1"/>
</dbReference>
<evidence type="ECO:0000256" key="3">
    <source>
        <dbReference type="ARBA" id="ARBA00019418"/>
    </source>
</evidence>
<protein>
    <recommendedName>
        <fullName evidence="3">FAD assembly factor SdhE</fullName>
    </recommendedName>
</protein>
<comment type="subcellular location">
    <subcellularLocation>
        <location evidence="1">Cytoplasm</location>
    </subcellularLocation>
</comment>
<dbReference type="AlphaFoldDB" id="C8N8U9"/>
<organism evidence="6 7">
    <name type="scientific">Cardiobacterium hominis (strain ATCC 15826 / DSM 8339 / NCTC 10426 / 6573)</name>
    <dbReference type="NCBI Taxonomy" id="638300"/>
    <lineage>
        <taxon>Bacteria</taxon>
        <taxon>Pseudomonadati</taxon>
        <taxon>Pseudomonadota</taxon>
        <taxon>Gammaproteobacteria</taxon>
        <taxon>Cardiobacteriales</taxon>
        <taxon>Cardiobacteriaceae</taxon>
        <taxon>Cardiobacterium</taxon>
    </lineage>
</organism>
<name>C8N8U9_CARH6</name>
<evidence type="ECO:0000313" key="6">
    <source>
        <dbReference type="EMBL" id="EEV88935.1"/>
    </source>
</evidence>
<dbReference type="Pfam" id="PF03937">
    <property type="entry name" value="Sdh5"/>
    <property type="match status" value="1"/>
</dbReference>
<dbReference type="InterPro" id="IPR005631">
    <property type="entry name" value="SDH"/>
</dbReference>
<dbReference type="Proteomes" id="UP000004870">
    <property type="component" value="Unassembled WGS sequence"/>
</dbReference>
<dbReference type="PANTHER" id="PTHR39585:SF1">
    <property type="entry name" value="FAD ASSEMBLY FACTOR SDHE"/>
    <property type="match status" value="1"/>
</dbReference>
<proteinExistence type="inferred from homology"/>
<evidence type="ECO:0000256" key="4">
    <source>
        <dbReference type="ARBA" id="ARBA00022490"/>
    </source>
</evidence>
<comment type="similarity">
    <text evidence="2">Belongs to the SdhE FAD assembly factor family.</text>
</comment>
<dbReference type="HOGENOM" id="CLU_1988605_0_0_6"/>
<evidence type="ECO:0000256" key="5">
    <source>
        <dbReference type="ARBA" id="ARBA00023186"/>
    </source>
</evidence>
<dbReference type="STRING" id="2718.CHUV0807_1224"/>
<dbReference type="InterPro" id="IPR036714">
    <property type="entry name" value="SDH_sf"/>
</dbReference>
<keyword evidence="7" id="KW-1185">Reference proteome</keyword>
<accession>C8N8U9</accession>
<evidence type="ECO:0000256" key="1">
    <source>
        <dbReference type="ARBA" id="ARBA00004496"/>
    </source>
</evidence>
<evidence type="ECO:0000256" key="2">
    <source>
        <dbReference type="ARBA" id="ARBA00008571"/>
    </source>
</evidence>
<dbReference type="GO" id="GO:0005737">
    <property type="term" value="C:cytoplasm"/>
    <property type="evidence" value="ECO:0007669"/>
    <property type="project" value="UniProtKB-SubCell"/>
</dbReference>
<dbReference type="GO" id="GO:0006105">
    <property type="term" value="P:succinate metabolic process"/>
    <property type="evidence" value="ECO:0007669"/>
    <property type="project" value="TreeGrafter"/>
</dbReference>
<comment type="caution">
    <text evidence="6">The sequence shown here is derived from an EMBL/GenBank/DDBJ whole genome shotgun (WGS) entry which is preliminary data.</text>
</comment>
<reference evidence="6 7" key="1">
    <citation type="submission" date="2009-08" db="EMBL/GenBank/DDBJ databases">
        <authorList>
            <person name="Qin X."/>
            <person name="Bachman B."/>
            <person name="Battles P."/>
            <person name="Bell A."/>
            <person name="Bess C."/>
            <person name="Bickham C."/>
            <person name="Chaboub L."/>
            <person name="Chen D."/>
            <person name="Coyle M."/>
            <person name="Deiros D.R."/>
            <person name="Dinh H."/>
            <person name="Forbes L."/>
            <person name="Fowler G."/>
            <person name="Francisco L."/>
            <person name="Fu Q."/>
            <person name="Gubbala S."/>
            <person name="Hale W."/>
            <person name="Han Y."/>
            <person name="Hemphill L."/>
            <person name="Highlander S.K."/>
            <person name="Hirani K."/>
            <person name="Hogues M."/>
            <person name="Jackson L."/>
            <person name="Jakkamsetti A."/>
            <person name="Javaid M."/>
            <person name="Jiang H."/>
            <person name="Korchina V."/>
            <person name="Kovar C."/>
            <person name="Lara F."/>
            <person name="Lee S."/>
            <person name="Mata R."/>
            <person name="Mathew T."/>
            <person name="Moen C."/>
            <person name="Morales K."/>
            <person name="Munidasa M."/>
            <person name="Nazareth L."/>
            <person name="Ngo R."/>
            <person name="Nguyen L."/>
            <person name="Okwuonu G."/>
            <person name="Ongeri F."/>
            <person name="Patil S."/>
            <person name="Petrosino J."/>
            <person name="Pham C."/>
            <person name="Pham P."/>
            <person name="Pu L.-L."/>
            <person name="Puazo M."/>
            <person name="Raj R."/>
            <person name="Reid J."/>
            <person name="Rouhana J."/>
            <person name="Saada N."/>
            <person name="Shang Y."/>
            <person name="Simmons D."/>
            <person name="Thornton R."/>
            <person name="Warren J."/>
            <person name="Weissenberger G."/>
            <person name="Zhang J."/>
            <person name="Zhang L."/>
            <person name="Zhou C."/>
            <person name="Zhu D."/>
            <person name="Muzny D."/>
            <person name="Worley K."/>
            <person name="Gibbs R."/>
        </authorList>
    </citation>
    <scope>NUCLEOTIDE SEQUENCE [LARGE SCALE GENOMIC DNA]</scope>
    <source>
        <strain evidence="7">ATCC 15826 / DSM 8339 / NCTC 10426 / 6573</strain>
    </source>
</reference>